<evidence type="ECO:0000256" key="5">
    <source>
        <dbReference type="ARBA" id="ARBA00022989"/>
    </source>
</evidence>
<feature type="transmembrane region" description="Helical" evidence="7">
    <location>
        <begin position="211"/>
        <end position="233"/>
    </location>
</feature>
<feature type="transmembrane region" description="Helical" evidence="7">
    <location>
        <begin position="327"/>
        <end position="344"/>
    </location>
</feature>
<comment type="caution">
    <text evidence="8">The sequence shown here is derived from an EMBL/GenBank/DDBJ whole genome shotgun (WGS) entry which is preliminary data.</text>
</comment>
<feature type="transmembrane region" description="Helical" evidence="7">
    <location>
        <begin position="82"/>
        <end position="108"/>
    </location>
</feature>
<keyword evidence="5 7" id="KW-1133">Transmembrane helix</keyword>
<feature type="transmembrane region" description="Helical" evidence="7">
    <location>
        <begin position="356"/>
        <end position="376"/>
    </location>
</feature>
<feature type="transmembrane region" description="Helical" evidence="7">
    <location>
        <begin position="120"/>
        <end position="138"/>
    </location>
</feature>
<feature type="transmembrane region" description="Helical" evidence="7">
    <location>
        <begin position="382"/>
        <end position="407"/>
    </location>
</feature>
<dbReference type="PANTHER" id="PTHR30250:SF10">
    <property type="entry name" value="LIPOPOLYSACCHARIDE BIOSYNTHESIS PROTEIN WZXC"/>
    <property type="match status" value="1"/>
</dbReference>
<evidence type="ECO:0000256" key="4">
    <source>
        <dbReference type="ARBA" id="ARBA00022692"/>
    </source>
</evidence>
<dbReference type="InterPro" id="IPR050833">
    <property type="entry name" value="Poly_Biosynth_Transport"/>
</dbReference>
<evidence type="ECO:0000256" key="3">
    <source>
        <dbReference type="ARBA" id="ARBA00022475"/>
    </source>
</evidence>
<reference evidence="8" key="1">
    <citation type="journal article" date="2012" name="PLoS ONE">
        <title>Gene sets for utilization of primary and secondary nutrition supplies in the distal gut of endangered iberian lynx.</title>
        <authorList>
            <person name="Alcaide M."/>
            <person name="Messina E."/>
            <person name="Richter M."/>
            <person name="Bargiela R."/>
            <person name="Peplies J."/>
            <person name="Huws S.A."/>
            <person name="Newbold C.J."/>
            <person name="Golyshin P.N."/>
            <person name="Simon M.A."/>
            <person name="Lopez G."/>
            <person name="Yakimov M.M."/>
            <person name="Ferrer M."/>
        </authorList>
    </citation>
    <scope>NUCLEOTIDE SEQUENCE</scope>
</reference>
<evidence type="ECO:0000256" key="6">
    <source>
        <dbReference type="ARBA" id="ARBA00023136"/>
    </source>
</evidence>
<accession>J9H9G7</accession>
<feature type="transmembrane region" description="Helical" evidence="7">
    <location>
        <begin position="293"/>
        <end position="315"/>
    </location>
</feature>
<feature type="transmembrane region" description="Helical" evidence="7">
    <location>
        <begin position="21"/>
        <end position="39"/>
    </location>
</feature>
<evidence type="ECO:0000256" key="7">
    <source>
        <dbReference type="SAM" id="Phobius"/>
    </source>
</evidence>
<dbReference type="AlphaFoldDB" id="J9H9G7"/>
<dbReference type="EMBL" id="AMCI01000002">
    <property type="protein sequence ID" value="EJX11210.1"/>
    <property type="molecule type" value="Genomic_DNA"/>
</dbReference>
<dbReference type="PANTHER" id="PTHR30250">
    <property type="entry name" value="PST FAMILY PREDICTED COLANIC ACID TRANSPORTER"/>
    <property type="match status" value="1"/>
</dbReference>
<evidence type="ECO:0000256" key="2">
    <source>
        <dbReference type="ARBA" id="ARBA00007430"/>
    </source>
</evidence>
<keyword evidence="4 7" id="KW-0812">Transmembrane</keyword>
<dbReference type="Pfam" id="PF13440">
    <property type="entry name" value="Polysacc_synt_3"/>
    <property type="match status" value="1"/>
</dbReference>
<evidence type="ECO:0000256" key="1">
    <source>
        <dbReference type="ARBA" id="ARBA00004651"/>
    </source>
</evidence>
<dbReference type="CDD" id="cd13127">
    <property type="entry name" value="MATE_tuaB_like"/>
    <property type="match status" value="1"/>
</dbReference>
<gene>
    <name evidence="8" type="ORF">EVA_00059</name>
</gene>
<feature type="transmembrane region" description="Helical" evidence="7">
    <location>
        <begin position="45"/>
        <end position="70"/>
    </location>
</feature>
<keyword evidence="3" id="KW-1003">Cell membrane</keyword>
<comment type="similarity">
    <text evidence="2">Belongs to the polysaccharide synthase family.</text>
</comment>
<sequence length="483" mass="52653">MTESSLKQKTIGALLWNLLDRMGQQVLLFIVGILVANILSVEDYALMGMLAIFTALASIVLDSGFGAALIRKQEASEADYATVFYFNVAVSLAVYALLFAGAPLIAGFFGQPQLTDLTRVTFLALPLNALSLIQTTLLNKQIRFKELTKVNMVALTGSGLSSLVMAYVGCGVWTLAVQPVVLAGLRSVLLWRQNPWRPQGSFSIQSLRELFAFSSHLLLASLVNAIFTNIYSVVIGKLFPAVQLGLYTQGNKFSLMLISSMYSSLQSATYPIFARIQHDRERSVRSYRKTIRVTAFITFPVLVGAVAVAPEVIALLLKPEWMGCVPYFQLTALAGIFTILNTVNQNFAKVQGRSDLIFKLELLRTGLIVGCLALTWRMSALALVAGLVGVQLAVYAVGTVVIGYAVGYAWFRQLADVAPYAALSAGMWVMLQVPPLVIAAPAALLPLKVALGVTVYYGLNRLLGSVILEEVRELWGKRKQKEI</sequence>
<dbReference type="GO" id="GO:0005886">
    <property type="term" value="C:plasma membrane"/>
    <property type="evidence" value="ECO:0007669"/>
    <property type="project" value="UniProtKB-SubCell"/>
</dbReference>
<comment type="subcellular location">
    <subcellularLocation>
        <location evidence="1">Cell membrane</location>
        <topology evidence="1">Multi-pass membrane protein</topology>
    </subcellularLocation>
</comment>
<proteinExistence type="inferred from homology"/>
<protein>
    <submittedName>
        <fullName evidence="8">Lipopolysaccharide biosynthesis protein</fullName>
    </submittedName>
</protein>
<keyword evidence="6 7" id="KW-0472">Membrane</keyword>
<feature type="transmembrane region" description="Helical" evidence="7">
    <location>
        <begin position="414"/>
        <end position="431"/>
    </location>
</feature>
<organism evidence="8">
    <name type="scientific">gut metagenome</name>
    <dbReference type="NCBI Taxonomy" id="749906"/>
    <lineage>
        <taxon>unclassified sequences</taxon>
        <taxon>metagenomes</taxon>
        <taxon>organismal metagenomes</taxon>
    </lineage>
</organism>
<evidence type="ECO:0000313" key="8">
    <source>
        <dbReference type="EMBL" id="EJX11210.1"/>
    </source>
</evidence>
<name>J9H9G7_9ZZZZ</name>